<accession>A0ABP7YKS4</accession>
<name>A0ABP7YKS4_9SPHI</name>
<keyword evidence="1" id="KW-0812">Transmembrane</keyword>
<keyword evidence="1" id="KW-1133">Transmembrane helix</keyword>
<evidence type="ECO:0000313" key="3">
    <source>
        <dbReference type="Proteomes" id="UP001500101"/>
    </source>
</evidence>
<reference evidence="3" key="1">
    <citation type="journal article" date="2019" name="Int. J. Syst. Evol. Microbiol.">
        <title>The Global Catalogue of Microorganisms (GCM) 10K type strain sequencing project: providing services to taxonomists for standard genome sequencing and annotation.</title>
        <authorList>
            <consortium name="The Broad Institute Genomics Platform"/>
            <consortium name="The Broad Institute Genome Sequencing Center for Infectious Disease"/>
            <person name="Wu L."/>
            <person name="Ma J."/>
        </authorList>
    </citation>
    <scope>NUCLEOTIDE SEQUENCE [LARGE SCALE GENOMIC DNA]</scope>
    <source>
        <strain evidence="3">JCM 16704</strain>
    </source>
</reference>
<evidence type="ECO:0000313" key="2">
    <source>
        <dbReference type="EMBL" id="GAA4137340.1"/>
    </source>
</evidence>
<feature type="transmembrane region" description="Helical" evidence="1">
    <location>
        <begin position="91"/>
        <end position="109"/>
    </location>
</feature>
<keyword evidence="3" id="KW-1185">Reference proteome</keyword>
<feature type="transmembrane region" description="Helical" evidence="1">
    <location>
        <begin position="30"/>
        <end position="47"/>
    </location>
</feature>
<feature type="transmembrane region" description="Helical" evidence="1">
    <location>
        <begin position="175"/>
        <end position="196"/>
    </location>
</feature>
<organism evidence="2 3">
    <name type="scientific">Sphingobacterium kyonggiense</name>
    <dbReference type="NCBI Taxonomy" id="714075"/>
    <lineage>
        <taxon>Bacteria</taxon>
        <taxon>Pseudomonadati</taxon>
        <taxon>Bacteroidota</taxon>
        <taxon>Sphingobacteriia</taxon>
        <taxon>Sphingobacteriales</taxon>
        <taxon>Sphingobacteriaceae</taxon>
        <taxon>Sphingobacterium</taxon>
    </lineage>
</organism>
<comment type="caution">
    <text evidence="2">The sequence shown here is derived from an EMBL/GenBank/DDBJ whole genome shotgun (WGS) entry which is preliminary data.</text>
</comment>
<feature type="transmembrane region" description="Helical" evidence="1">
    <location>
        <begin position="7"/>
        <end position="24"/>
    </location>
</feature>
<dbReference type="Proteomes" id="UP001500101">
    <property type="component" value="Unassembled WGS sequence"/>
</dbReference>
<gene>
    <name evidence="2" type="ORF">GCM10022216_13230</name>
</gene>
<protein>
    <submittedName>
        <fullName evidence="2">Uncharacterized protein</fullName>
    </submittedName>
</protein>
<feature type="transmembrane region" description="Helical" evidence="1">
    <location>
        <begin position="142"/>
        <end position="163"/>
    </location>
</feature>
<feature type="transmembrane region" description="Helical" evidence="1">
    <location>
        <begin position="116"/>
        <end position="136"/>
    </location>
</feature>
<keyword evidence="1" id="KW-0472">Membrane</keyword>
<proteinExistence type="predicted"/>
<dbReference type="EMBL" id="BAAAZI010000006">
    <property type="protein sequence ID" value="GAA4137340.1"/>
    <property type="molecule type" value="Genomic_DNA"/>
</dbReference>
<sequence>MSKIHAIVLWPGFLAYCLFLQPQLLKKASLYLSVLITLIMLSPIWIWNQEYDFITWKFHSQRVSLFHAGLQPHFFLQAFLGQIFYNNPLLVFLYVSIGIYLFKSGRAIFNNYRREICLLLFCGLPIILIATFLSLFKQVLPHWSGSGFFSFMLISAITIDQGLTQATVPKIRKLFNSVLNFTFIIMILAVLVIWFYPGNFFAIDHDKELGKADVTLDMIGWREFGEEFANLRQQDIQQKIMANNSAILVHKWFPAGHILFYVARPLDIPVIGSGRITDLHKFAWLNHMQPEIKVNENAYFIAPSNSYVDPKSIYQEDFKEIKLVKTLEQKRSGKVIRKWYIYHLLKATHPIGRKAIKDYTE</sequence>
<evidence type="ECO:0000256" key="1">
    <source>
        <dbReference type="SAM" id="Phobius"/>
    </source>
</evidence>